<name>A0A3B0T6V3_9ZZZZ</name>
<accession>A0A3B0T6V3</accession>
<dbReference type="EMBL" id="UOEM01000064">
    <property type="protein sequence ID" value="VAW13728.1"/>
    <property type="molecule type" value="Genomic_DNA"/>
</dbReference>
<sequence length="329" mass="36195">MYELRLPAELQEIAEKGYVAAEDVLKLRRHIYADGIVSPHDANAIFWLNESCPNGDPEWADFFVEALTDHMVEQQNPPGYLDEGNADFLARRILRDGKVSSLTELALLVSIIEKATFVPESLVLMVMDEVKRAVLEGEGLLRGGKKLTRGAIVAAEVDLLKRVIYGLASDDNVFISRAEAELLFDLNDAIVGSESHSEWSRLFVCAIANHVMSARTWQAPTSETAERREVFLDERDGVIGFLGRLAASRLSDTLIALKSSADNAAARQREIAARLAGAEMISHTEAEWLNDRIGRDGVLHANEKALLQFLKAEAPVIHPSLKVLVASAA</sequence>
<organism evidence="1">
    <name type="scientific">hydrothermal vent metagenome</name>
    <dbReference type="NCBI Taxonomy" id="652676"/>
    <lineage>
        <taxon>unclassified sequences</taxon>
        <taxon>metagenomes</taxon>
        <taxon>ecological metagenomes</taxon>
    </lineage>
</organism>
<gene>
    <name evidence="1" type="ORF">MNBD_ALPHA09-1395</name>
</gene>
<protein>
    <submittedName>
        <fullName evidence="1">Uncharacterized protein</fullName>
    </submittedName>
</protein>
<reference evidence="1" key="1">
    <citation type="submission" date="2018-06" db="EMBL/GenBank/DDBJ databases">
        <authorList>
            <person name="Zhirakovskaya E."/>
        </authorList>
    </citation>
    <scope>NUCLEOTIDE SEQUENCE</scope>
</reference>
<proteinExistence type="predicted"/>
<evidence type="ECO:0000313" key="1">
    <source>
        <dbReference type="EMBL" id="VAW13728.1"/>
    </source>
</evidence>
<dbReference type="AlphaFoldDB" id="A0A3B0T6V3"/>